<sequence>MMKALVYGGPGLKAWKSVPIPTILKATDAIVKITSTTICGTDLHILKGDVPEVTPGRILGHEAIGIVEKIGQNIQNFKNGQRVIVSCITSCGTCNYCKKNIQAHCNDGGWVLGNLIDGTQAEYVRIPHADYSLINAPKNLSDDQLLMLSDALPTGNEVGAISAKIQKDDIVAIIGCGPIGMATLLAAKVYNPLAIIMIDMDDARLDLAKSSFGATHSINPSKISGSLLDEINKITAEFADKRKGIKPGVDAAIECVGIPKTFDMCQEIIAPGGRIANVGVHGSKVDLQLQDLWIKNINISTGLVSAYSTTQLLDAIQNSQIDPRKLITHRFKLDEIETAYSKFGNAAEEKCMKTILSVD</sequence>
<gene>
    <name evidence="9" type="ORF">ASCRUDRAFT_39052</name>
</gene>
<dbReference type="PANTHER" id="PTHR42813:SF4">
    <property type="entry name" value="NADP-DEPENDENT ISOPROPANOL DEHYDROGENASE"/>
    <property type="match status" value="1"/>
</dbReference>
<organism evidence="9 10">
    <name type="scientific">Ascoidea rubescens DSM 1968</name>
    <dbReference type="NCBI Taxonomy" id="1344418"/>
    <lineage>
        <taxon>Eukaryota</taxon>
        <taxon>Fungi</taxon>
        <taxon>Dikarya</taxon>
        <taxon>Ascomycota</taxon>
        <taxon>Saccharomycotina</taxon>
        <taxon>Saccharomycetes</taxon>
        <taxon>Ascoideaceae</taxon>
        <taxon>Ascoidea</taxon>
    </lineage>
</organism>
<dbReference type="Pfam" id="PF08240">
    <property type="entry name" value="ADH_N"/>
    <property type="match status" value="1"/>
</dbReference>
<keyword evidence="5" id="KW-0560">Oxidoreductase</keyword>
<feature type="domain" description="Alcohol dehydrogenase-like C-terminal" evidence="7">
    <location>
        <begin position="178"/>
        <end position="315"/>
    </location>
</feature>
<dbReference type="CDD" id="cd08286">
    <property type="entry name" value="FDH_like_ADH2"/>
    <property type="match status" value="1"/>
</dbReference>
<dbReference type="GO" id="GO:0008270">
    <property type="term" value="F:zinc ion binding"/>
    <property type="evidence" value="ECO:0007669"/>
    <property type="project" value="InterPro"/>
</dbReference>
<feature type="domain" description="Alcohol dehydrogenase-like N-terminal" evidence="8">
    <location>
        <begin position="26"/>
        <end position="130"/>
    </location>
</feature>
<evidence type="ECO:0000313" key="10">
    <source>
        <dbReference type="Proteomes" id="UP000095038"/>
    </source>
</evidence>
<proteinExistence type="inferred from homology"/>
<evidence type="ECO:0000256" key="1">
    <source>
        <dbReference type="ARBA" id="ARBA00001947"/>
    </source>
</evidence>
<dbReference type="SUPFAM" id="SSF50129">
    <property type="entry name" value="GroES-like"/>
    <property type="match status" value="1"/>
</dbReference>
<reference evidence="10" key="1">
    <citation type="submission" date="2016-05" db="EMBL/GenBank/DDBJ databases">
        <title>Comparative genomics of biotechnologically important yeasts.</title>
        <authorList>
            <consortium name="DOE Joint Genome Institute"/>
            <person name="Riley R."/>
            <person name="Haridas S."/>
            <person name="Wolfe K.H."/>
            <person name="Lopes M.R."/>
            <person name="Hittinger C.T."/>
            <person name="Goker M."/>
            <person name="Salamov A."/>
            <person name="Wisecaver J."/>
            <person name="Long T.M."/>
            <person name="Aerts A.L."/>
            <person name="Barry K."/>
            <person name="Choi C."/>
            <person name="Clum A."/>
            <person name="Coughlan A.Y."/>
            <person name="Deshpande S."/>
            <person name="Douglass A.P."/>
            <person name="Hanson S.J."/>
            <person name="Klenk H.-P."/>
            <person name="Labutti K."/>
            <person name="Lapidus A."/>
            <person name="Lindquist E."/>
            <person name="Lipzen A."/>
            <person name="Meier-Kolthoff J.P."/>
            <person name="Ohm R.A."/>
            <person name="Otillar R.P."/>
            <person name="Pangilinan J."/>
            <person name="Peng Y."/>
            <person name="Rokas A."/>
            <person name="Rosa C.A."/>
            <person name="Scheuner C."/>
            <person name="Sibirny A.A."/>
            <person name="Slot J.C."/>
            <person name="Stielow J.B."/>
            <person name="Sun H."/>
            <person name="Kurtzman C.P."/>
            <person name="Blackwell M."/>
            <person name="Grigoriev I.V."/>
            <person name="Jeffries T.W."/>
        </authorList>
    </citation>
    <scope>NUCLEOTIDE SEQUENCE [LARGE SCALE GENOMIC DNA]</scope>
    <source>
        <strain evidence="10">DSM 1968</strain>
    </source>
</reference>
<keyword evidence="3 6" id="KW-0479">Metal-binding</keyword>
<dbReference type="InParanoid" id="A0A1D2VA68"/>
<evidence type="ECO:0000256" key="3">
    <source>
        <dbReference type="ARBA" id="ARBA00022723"/>
    </source>
</evidence>
<evidence type="ECO:0000259" key="7">
    <source>
        <dbReference type="Pfam" id="PF00107"/>
    </source>
</evidence>
<dbReference type="InterPro" id="IPR002328">
    <property type="entry name" value="ADH_Zn_CS"/>
</dbReference>
<evidence type="ECO:0000256" key="2">
    <source>
        <dbReference type="ARBA" id="ARBA00008072"/>
    </source>
</evidence>
<evidence type="ECO:0000256" key="6">
    <source>
        <dbReference type="RuleBase" id="RU361277"/>
    </source>
</evidence>
<dbReference type="PROSITE" id="PS00059">
    <property type="entry name" value="ADH_ZINC"/>
    <property type="match status" value="1"/>
</dbReference>
<protein>
    <submittedName>
        <fullName evidence="9">Bifunctional enzyme with alcohol dehydrogenase</fullName>
    </submittedName>
</protein>
<dbReference type="InterPro" id="IPR013149">
    <property type="entry name" value="ADH-like_C"/>
</dbReference>
<dbReference type="InterPro" id="IPR036291">
    <property type="entry name" value="NAD(P)-bd_dom_sf"/>
</dbReference>
<dbReference type="Gene3D" id="3.40.50.720">
    <property type="entry name" value="NAD(P)-binding Rossmann-like Domain"/>
    <property type="match status" value="1"/>
</dbReference>
<dbReference type="PANTHER" id="PTHR42813">
    <property type="entry name" value="ZINC-TYPE ALCOHOL DEHYDROGENASE-LIKE"/>
    <property type="match status" value="1"/>
</dbReference>
<accession>A0A1D2VA68</accession>
<dbReference type="STRING" id="1344418.A0A1D2VA68"/>
<keyword evidence="4 6" id="KW-0862">Zinc</keyword>
<dbReference type="Pfam" id="PF00107">
    <property type="entry name" value="ADH_zinc_N"/>
    <property type="match status" value="1"/>
</dbReference>
<dbReference type="RefSeq" id="XP_020044808.1">
    <property type="nucleotide sequence ID" value="XM_020190905.1"/>
</dbReference>
<dbReference type="SUPFAM" id="SSF51735">
    <property type="entry name" value="NAD(P)-binding Rossmann-fold domains"/>
    <property type="match status" value="1"/>
</dbReference>
<dbReference type="OrthoDB" id="3941538at2759"/>
<dbReference type="Proteomes" id="UP000095038">
    <property type="component" value="Unassembled WGS sequence"/>
</dbReference>
<evidence type="ECO:0000313" key="9">
    <source>
        <dbReference type="EMBL" id="ODV58501.1"/>
    </source>
</evidence>
<dbReference type="EMBL" id="KV454491">
    <property type="protein sequence ID" value="ODV58501.1"/>
    <property type="molecule type" value="Genomic_DNA"/>
</dbReference>
<keyword evidence="10" id="KW-1185">Reference proteome</keyword>
<dbReference type="Gene3D" id="3.90.180.10">
    <property type="entry name" value="Medium-chain alcohol dehydrogenases, catalytic domain"/>
    <property type="match status" value="1"/>
</dbReference>
<dbReference type="AlphaFoldDB" id="A0A1D2VA68"/>
<dbReference type="GeneID" id="30964541"/>
<comment type="similarity">
    <text evidence="2 6">Belongs to the zinc-containing alcohol dehydrogenase family.</text>
</comment>
<name>A0A1D2VA68_9ASCO</name>
<dbReference type="GO" id="GO:0016491">
    <property type="term" value="F:oxidoreductase activity"/>
    <property type="evidence" value="ECO:0007669"/>
    <property type="project" value="UniProtKB-KW"/>
</dbReference>
<dbReference type="InterPro" id="IPR013154">
    <property type="entry name" value="ADH-like_N"/>
</dbReference>
<evidence type="ECO:0000256" key="5">
    <source>
        <dbReference type="ARBA" id="ARBA00023002"/>
    </source>
</evidence>
<evidence type="ECO:0000259" key="8">
    <source>
        <dbReference type="Pfam" id="PF08240"/>
    </source>
</evidence>
<dbReference type="InterPro" id="IPR011032">
    <property type="entry name" value="GroES-like_sf"/>
</dbReference>
<comment type="cofactor">
    <cofactor evidence="1 6">
        <name>Zn(2+)</name>
        <dbReference type="ChEBI" id="CHEBI:29105"/>
    </cofactor>
</comment>
<evidence type="ECO:0000256" key="4">
    <source>
        <dbReference type="ARBA" id="ARBA00022833"/>
    </source>
</evidence>